<feature type="domain" description="Orotidine 5'-phosphate decarboxylase" evidence="15">
    <location>
        <begin position="235"/>
        <end position="440"/>
    </location>
</feature>
<keyword evidence="6 12" id="KW-0328">Glycosyltransferase</keyword>
<comment type="caution">
    <text evidence="16">The sequence shown here is derived from an EMBL/GenBank/DDBJ whole genome shotgun (WGS) entry which is preliminary data.</text>
</comment>
<evidence type="ECO:0000313" key="16">
    <source>
        <dbReference type="EMBL" id="TWP29723.1"/>
    </source>
</evidence>
<feature type="binding site" evidence="12">
    <location>
        <position position="91"/>
    </location>
    <ligand>
        <name>5-phospho-alpha-D-ribose 1-diphosphate</name>
        <dbReference type="ChEBI" id="CHEBI:58017"/>
        <note>ligand shared between dimeric partners</note>
    </ligand>
</feature>
<dbReference type="AlphaFoldDB" id="A0A563DIN5"/>
<feature type="active site" description="For OMPdecase activity" evidence="13">
    <location>
        <position position="294"/>
    </location>
</feature>
<dbReference type="InterPro" id="IPR004467">
    <property type="entry name" value="Or_phspho_trans_dom"/>
</dbReference>
<dbReference type="Gene3D" id="3.40.50.2020">
    <property type="match status" value="1"/>
</dbReference>
<comment type="pathway">
    <text evidence="2">Pyrimidine metabolism; UMP biosynthesis via de novo pathway; UMP from orotate: step 2/2.</text>
</comment>
<comment type="similarity">
    <text evidence="5">In the C-terminal section; belongs to the OMP decarboxylase family.</text>
</comment>
<evidence type="ECO:0000259" key="15">
    <source>
        <dbReference type="SMART" id="SM00934"/>
    </source>
</evidence>
<evidence type="ECO:0000256" key="1">
    <source>
        <dbReference type="ARBA" id="ARBA00002356"/>
    </source>
</evidence>
<dbReference type="CDD" id="cd06223">
    <property type="entry name" value="PRTases_typeI"/>
    <property type="match status" value="1"/>
</dbReference>
<gene>
    <name evidence="12" type="primary">pyrE</name>
    <name evidence="16" type="ORF">ETU09_01730</name>
</gene>
<evidence type="ECO:0000256" key="12">
    <source>
        <dbReference type="HAMAP-Rule" id="MF_01208"/>
    </source>
</evidence>
<dbReference type="InterPro" id="IPR000836">
    <property type="entry name" value="PRTase_dom"/>
</dbReference>
<keyword evidence="11" id="KW-0511">Multifunctional enzyme</keyword>
<evidence type="ECO:0000256" key="7">
    <source>
        <dbReference type="ARBA" id="ARBA00022679"/>
    </source>
</evidence>
<sequence>MIDKENFLLKSYELGIIKFGEFTLKSGIQSPFYIDLRPLASSPSLLKELSELLLEEIQEPNYQLICGVPYAALPMATAMSLESEIPLIIKRKENKGYGTKKMLEGIFTVGQTCLLVEDVITSGKSLFETIEEVEREGLKVKDIVVVLDREQGGIELLNEKGYKVHKLFSIQNVIDILYKNNLLKEKEVLKIKDFLNGNSLAISKKPRLKYEEKKELQEHPVAKKLLSIAIEKKSNLIASLDVTQTSEILDLAKKIGDYVVAIKLHTDILTDFSVDYINELKSIAQEKNFLLFEDRKFGDIGNTQQLQFEQGVYKISDWADLITSHVIAGENSLNVFSENIGVVTIAEMSSKGTLTDVTYKQKAIQISEKNSKVIGCVAQSSLPDSLLLFTPGVNLDSKGDSKGQQFNTPEKVFREYYTDFIIVGRGIYKSANPVEEAQKYREEGWRSYEATL</sequence>
<dbReference type="SUPFAM" id="SSF51366">
    <property type="entry name" value="Ribulose-phoshate binding barrel"/>
    <property type="match status" value="1"/>
</dbReference>
<dbReference type="InterPro" id="IPR001754">
    <property type="entry name" value="OMPdeCOase_dom"/>
</dbReference>
<dbReference type="InterPro" id="IPR014732">
    <property type="entry name" value="OMPdecase"/>
</dbReference>
<feature type="binding site" description="in other chain" evidence="12">
    <location>
        <begin position="117"/>
        <end position="125"/>
    </location>
    <ligand>
        <name>5-phospho-alpha-D-ribose 1-diphosphate</name>
        <dbReference type="ChEBI" id="CHEBI:58017"/>
        <note>ligand shared between dimeric partners</note>
    </ligand>
</feature>
<dbReference type="EMBL" id="SELH01000013">
    <property type="protein sequence ID" value="TWP29723.1"/>
    <property type="molecule type" value="Genomic_DNA"/>
</dbReference>
<dbReference type="GO" id="GO:0044205">
    <property type="term" value="P:'de novo' UMP biosynthetic process"/>
    <property type="evidence" value="ECO:0007669"/>
    <property type="project" value="UniProtKB-UniRule"/>
</dbReference>
<dbReference type="OrthoDB" id="9802134at2"/>
<evidence type="ECO:0000313" key="17">
    <source>
        <dbReference type="Proteomes" id="UP000319499"/>
    </source>
</evidence>
<evidence type="ECO:0000256" key="14">
    <source>
        <dbReference type="PIRSR" id="PIRSR614732-2"/>
    </source>
</evidence>
<evidence type="ECO:0000256" key="5">
    <source>
        <dbReference type="ARBA" id="ARBA00009769"/>
    </source>
</evidence>
<dbReference type="CDD" id="cd04725">
    <property type="entry name" value="OMP_decarboxylase_like"/>
    <property type="match status" value="1"/>
</dbReference>
<organism evidence="16 17">
    <name type="scientific">Apibacter muscae</name>
    <dbReference type="NCBI Taxonomy" id="2509004"/>
    <lineage>
        <taxon>Bacteria</taxon>
        <taxon>Pseudomonadati</taxon>
        <taxon>Bacteroidota</taxon>
        <taxon>Flavobacteriia</taxon>
        <taxon>Flavobacteriales</taxon>
        <taxon>Weeksellaceae</taxon>
        <taxon>Apibacter</taxon>
    </lineage>
</organism>
<feature type="binding site" description="in other chain" evidence="12">
    <location>
        <position position="25"/>
    </location>
    <ligand>
        <name>5-phospho-alpha-D-ribose 1-diphosphate</name>
        <dbReference type="ChEBI" id="CHEBI:58017"/>
        <note>ligand shared between dimeric partners</note>
    </ligand>
</feature>
<evidence type="ECO:0000256" key="11">
    <source>
        <dbReference type="ARBA" id="ARBA00023268"/>
    </source>
</evidence>
<accession>A0A563DIN5</accession>
<comment type="catalytic activity">
    <reaction evidence="12">
        <text>orotidine 5'-phosphate + diphosphate = orotate + 5-phospho-alpha-D-ribose 1-diphosphate</text>
        <dbReference type="Rhea" id="RHEA:10380"/>
        <dbReference type="ChEBI" id="CHEBI:30839"/>
        <dbReference type="ChEBI" id="CHEBI:33019"/>
        <dbReference type="ChEBI" id="CHEBI:57538"/>
        <dbReference type="ChEBI" id="CHEBI:58017"/>
        <dbReference type="EC" id="2.4.2.10"/>
    </reaction>
</comment>
<feature type="active site" description="For OMPdecase activity" evidence="13">
    <location>
        <position position="296"/>
    </location>
</feature>
<feature type="binding site" evidence="12">
    <location>
        <position position="121"/>
    </location>
    <ligand>
        <name>orotate</name>
        <dbReference type="ChEBI" id="CHEBI:30839"/>
    </ligand>
</feature>
<keyword evidence="7 12" id="KW-0808">Transferase</keyword>
<dbReference type="HAMAP" id="MF_01208">
    <property type="entry name" value="PyrE"/>
    <property type="match status" value="1"/>
</dbReference>
<dbReference type="SMART" id="SM00934">
    <property type="entry name" value="OMPdecase"/>
    <property type="match status" value="1"/>
</dbReference>
<comment type="cofactor">
    <cofactor evidence="12">
        <name>Mg(2+)</name>
        <dbReference type="ChEBI" id="CHEBI:18420"/>
    </cofactor>
</comment>
<dbReference type="Pfam" id="PF00215">
    <property type="entry name" value="OMPdecase"/>
    <property type="match status" value="1"/>
</dbReference>
<evidence type="ECO:0000256" key="13">
    <source>
        <dbReference type="PIRSR" id="PIRSR614732-1"/>
    </source>
</evidence>
<keyword evidence="17" id="KW-1185">Reference proteome</keyword>
<feature type="binding site" description="in other chain" evidence="12">
    <location>
        <position position="92"/>
    </location>
    <ligand>
        <name>5-phospho-alpha-D-ribose 1-diphosphate</name>
        <dbReference type="ChEBI" id="CHEBI:58017"/>
        <note>ligand shared between dimeric partners</note>
    </ligand>
</feature>
<evidence type="ECO:0000256" key="6">
    <source>
        <dbReference type="ARBA" id="ARBA00022676"/>
    </source>
</evidence>
<dbReference type="PANTHER" id="PTHR19278:SF9">
    <property type="entry name" value="URIDINE 5'-MONOPHOSPHATE SYNTHASE"/>
    <property type="match status" value="1"/>
</dbReference>
<dbReference type="PANTHER" id="PTHR19278">
    <property type="entry name" value="OROTATE PHOSPHORIBOSYLTRANSFERASE"/>
    <property type="match status" value="1"/>
</dbReference>
<evidence type="ECO:0000256" key="3">
    <source>
        <dbReference type="ARBA" id="ARBA00004889"/>
    </source>
</evidence>
<dbReference type="Pfam" id="PF00156">
    <property type="entry name" value="Pribosyltran"/>
    <property type="match status" value="1"/>
</dbReference>
<reference evidence="16 17" key="1">
    <citation type="submission" date="2019-02" db="EMBL/GenBank/DDBJ databases">
        <title>Apibacter muscae sp. nov.: a novel member of the house fly microbiota.</title>
        <authorList>
            <person name="Park R."/>
        </authorList>
    </citation>
    <scope>NUCLEOTIDE SEQUENCE [LARGE SCALE GENOMIC DNA]</scope>
    <source>
        <strain evidence="16 17">AL1</strain>
    </source>
</reference>
<keyword evidence="8" id="KW-0210">Decarboxylase</keyword>
<dbReference type="NCBIfam" id="TIGR01740">
    <property type="entry name" value="pyrF"/>
    <property type="match status" value="1"/>
</dbReference>
<protein>
    <recommendedName>
        <fullName evidence="12">Orotate phosphoribosyltransferase</fullName>
        <shortName evidence="12">OPRT</shortName>
        <shortName evidence="12">OPRTase</shortName>
        <ecNumber evidence="12">2.4.2.10</ecNumber>
    </recommendedName>
</protein>
<dbReference type="Proteomes" id="UP000319499">
    <property type="component" value="Unassembled WGS sequence"/>
</dbReference>
<dbReference type="InterPro" id="IPR013785">
    <property type="entry name" value="Aldolase_TIM"/>
</dbReference>
<dbReference type="GO" id="GO:0000287">
    <property type="term" value="F:magnesium ion binding"/>
    <property type="evidence" value="ECO:0007669"/>
    <property type="project" value="UniProtKB-UniRule"/>
</dbReference>
<feature type="binding site" evidence="12">
    <location>
        <position position="149"/>
    </location>
    <ligand>
        <name>orotate</name>
        <dbReference type="ChEBI" id="CHEBI:30839"/>
    </ligand>
</feature>
<comment type="caution">
    <text evidence="12">Lacks conserved residue(s) required for the propagation of feature annotation.</text>
</comment>
<name>A0A563DIN5_9FLAO</name>
<feature type="binding site" evidence="12">
    <location>
        <position position="95"/>
    </location>
    <ligand>
        <name>5-phospho-alpha-D-ribose 1-diphosphate</name>
        <dbReference type="ChEBI" id="CHEBI:58017"/>
        <note>ligand shared between dimeric partners</note>
    </ligand>
</feature>
<dbReference type="GO" id="GO:0004588">
    <property type="term" value="F:orotate phosphoribosyltransferase activity"/>
    <property type="evidence" value="ECO:0007669"/>
    <property type="project" value="UniProtKB-UniRule"/>
</dbReference>
<dbReference type="InterPro" id="IPR011060">
    <property type="entry name" value="RibuloseP-bd_barrel"/>
</dbReference>
<dbReference type="GO" id="GO:0006207">
    <property type="term" value="P:'de novo' pyrimidine nucleobase biosynthetic process"/>
    <property type="evidence" value="ECO:0007669"/>
    <property type="project" value="InterPro"/>
</dbReference>
<comment type="pathway">
    <text evidence="3 12">Pyrimidine metabolism; UMP biosynthesis via de novo pathway; UMP from orotate: step 1/2.</text>
</comment>
<dbReference type="RefSeq" id="WP_146291492.1">
    <property type="nucleotide sequence ID" value="NZ_SELH01000013.1"/>
</dbReference>
<comment type="similarity">
    <text evidence="4">In the N-terminal section; belongs to the purine/pyrimidine phosphoribosyltransferase family.</text>
</comment>
<proteinExistence type="inferred from homology"/>
<feature type="binding site" evidence="14">
    <location>
        <position position="425"/>
    </location>
    <ligand>
        <name>substrate</name>
    </ligand>
</feature>
<evidence type="ECO:0000256" key="10">
    <source>
        <dbReference type="ARBA" id="ARBA00023239"/>
    </source>
</evidence>
<keyword evidence="9 12" id="KW-0665">Pyrimidine biosynthesis</keyword>
<feature type="binding site" evidence="14">
    <location>
        <position position="263"/>
    </location>
    <ligand>
        <name>substrate</name>
    </ligand>
</feature>
<dbReference type="NCBIfam" id="TIGR00336">
    <property type="entry name" value="pyrE"/>
    <property type="match status" value="1"/>
</dbReference>
<dbReference type="Gene3D" id="3.20.20.70">
    <property type="entry name" value="Aldolase class I"/>
    <property type="match status" value="1"/>
</dbReference>
<keyword evidence="12" id="KW-0460">Magnesium</keyword>
<comment type="similarity">
    <text evidence="12">Belongs to the purine/pyrimidine phosphoribosyltransferase family. PyrE subfamily.</text>
</comment>
<evidence type="ECO:0000256" key="2">
    <source>
        <dbReference type="ARBA" id="ARBA00004861"/>
    </source>
</evidence>
<feature type="binding site" evidence="14">
    <location>
        <position position="404"/>
    </location>
    <ligand>
        <name>substrate</name>
    </ligand>
</feature>
<comment type="function">
    <text evidence="1">Catalyzes the decarboxylation of orotidine 5'-monophosphate (OMP) to uridine 5'-monophosphate (UMP).</text>
</comment>
<evidence type="ECO:0000256" key="9">
    <source>
        <dbReference type="ARBA" id="ARBA00022975"/>
    </source>
</evidence>
<feature type="binding site" evidence="14">
    <location>
        <position position="241"/>
    </location>
    <ligand>
        <name>substrate</name>
    </ligand>
</feature>
<dbReference type="InterPro" id="IPR023031">
    <property type="entry name" value="OPRT"/>
</dbReference>
<comment type="subunit">
    <text evidence="12">Homodimer.</text>
</comment>
<feature type="binding site" evidence="14">
    <location>
        <position position="349"/>
    </location>
    <ligand>
        <name>substrate</name>
    </ligand>
</feature>
<dbReference type="FunFam" id="3.40.50.2020:FF:000025">
    <property type="entry name" value="Uridine monophosphate synthetase"/>
    <property type="match status" value="1"/>
</dbReference>
<feature type="active site" description="For OMPdecase activity" evidence="13">
    <location>
        <position position="299"/>
    </location>
</feature>
<dbReference type="SUPFAM" id="SSF53271">
    <property type="entry name" value="PRTase-like"/>
    <property type="match status" value="1"/>
</dbReference>
<feature type="binding site" evidence="14">
    <location>
        <position position="424"/>
    </location>
    <ligand>
        <name>substrate</name>
    </ligand>
</feature>
<dbReference type="EC" id="2.4.2.10" evidence="12"/>
<dbReference type="InterPro" id="IPR029057">
    <property type="entry name" value="PRTase-like"/>
</dbReference>
<comment type="function">
    <text evidence="12">Catalyzes the transfer of a ribosyl phosphate group from 5-phosphoribose 1-diphosphate to orotate, leading to the formation of orotidine monophosphate (OMP).</text>
</comment>
<dbReference type="FunFam" id="3.20.20.70:FF:000114">
    <property type="entry name" value="Decarboxylase,orotidine phosphate"/>
    <property type="match status" value="1"/>
</dbReference>
<dbReference type="GO" id="GO:0004590">
    <property type="term" value="F:orotidine-5'-phosphate decarboxylase activity"/>
    <property type="evidence" value="ECO:0007669"/>
    <property type="project" value="InterPro"/>
</dbReference>
<evidence type="ECO:0000256" key="4">
    <source>
        <dbReference type="ARBA" id="ARBA00006221"/>
    </source>
</evidence>
<dbReference type="UniPathway" id="UPA00070">
    <property type="reaction ID" value="UER00119"/>
</dbReference>
<keyword evidence="10" id="KW-0456">Lyase</keyword>
<evidence type="ECO:0000256" key="8">
    <source>
        <dbReference type="ARBA" id="ARBA00022793"/>
    </source>
</evidence>